<dbReference type="InterPro" id="IPR023171">
    <property type="entry name" value="Na/H_antiporter_dom_sf"/>
</dbReference>
<keyword evidence="2" id="KW-1133">Transmembrane helix</keyword>
<dbReference type="InterPro" id="IPR004670">
    <property type="entry name" value="NhaA"/>
</dbReference>
<evidence type="ECO:0000313" key="3">
    <source>
        <dbReference type="EMBL" id="TWF47840.1"/>
    </source>
</evidence>
<dbReference type="AlphaFoldDB" id="A0A561QBU1"/>
<dbReference type="Gene3D" id="1.20.1530.10">
    <property type="entry name" value="Na+/H+ antiporter like domain"/>
    <property type="match status" value="1"/>
</dbReference>
<evidence type="ECO:0000313" key="4">
    <source>
        <dbReference type="Proteomes" id="UP000320653"/>
    </source>
</evidence>
<gene>
    <name evidence="3" type="ORF">FHW37_110137</name>
</gene>
<sequence>MSSTVTKGRIQSTFRHFLDAEASGGIILMVVAVLAIITANSALADSYFLPCMSISVL</sequence>
<dbReference type="Pfam" id="PF06965">
    <property type="entry name" value="Na_H_antiport_1"/>
    <property type="match status" value="1"/>
</dbReference>
<evidence type="ECO:0000256" key="2">
    <source>
        <dbReference type="SAM" id="Phobius"/>
    </source>
</evidence>
<evidence type="ECO:0000256" key="1">
    <source>
        <dbReference type="ARBA" id="ARBA00015550"/>
    </source>
</evidence>
<name>A0A561QBU1_9HYPH</name>
<dbReference type="GO" id="GO:0006885">
    <property type="term" value="P:regulation of pH"/>
    <property type="evidence" value="ECO:0007669"/>
    <property type="project" value="InterPro"/>
</dbReference>
<protein>
    <recommendedName>
        <fullName evidence="1">Putative Na(+)/H(+) antiporter NhaA homolog</fullName>
    </recommendedName>
</protein>
<keyword evidence="4" id="KW-1185">Reference proteome</keyword>
<dbReference type="EMBL" id="VIWP01000010">
    <property type="protein sequence ID" value="TWF47840.1"/>
    <property type="molecule type" value="Genomic_DNA"/>
</dbReference>
<proteinExistence type="predicted"/>
<accession>A0A561QBU1</accession>
<keyword evidence="2" id="KW-0812">Transmembrane</keyword>
<keyword evidence="2" id="KW-0472">Membrane</keyword>
<dbReference type="Proteomes" id="UP000320653">
    <property type="component" value="Unassembled WGS sequence"/>
</dbReference>
<dbReference type="GO" id="GO:0016020">
    <property type="term" value="C:membrane"/>
    <property type="evidence" value="ECO:0007669"/>
    <property type="project" value="InterPro"/>
</dbReference>
<dbReference type="GO" id="GO:0006814">
    <property type="term" value="P:sodium ion transport"/>
    <property type="evidence" value="ECO:0007669"/>
    <property type="project" value="InterPro"/>
</dbReference>
<feature type="transmembrane region" description="Helical" evidence="2">
    <location>
        <begin position="22"/>
        <end position="43"/>
    </location>
</feature>
<reference evidence="3 4" key="1">
    <citation type="submission" date="2019-06" db="EMBL/GenBank/DDBJ databases">
        <title>Sorghum-associated microbial communities from plants grown in Nebraska, USA.</title>
        <authorList>
            <person name="Schachtman D."/>
        </authorList>
    </citation>
    <scope>NUCLEOTIDE SEQUENCE [LARGE SCALE GENOMIC DNA]</scope>
    <source>
        <strain evidence="3 4">1225</strain>
    </source>
</reference>
<organism evidence="3 4">
    <name type="scientific">Neorhizobium alkalisoli</name>
    <dbReference type="NCBI Taxonomy" id="528178"/>
    <lineage>
        <taxon>Bacteria</taxon>
        <taxon>Pseudomonadati</taxon>
        <taxon>Pseudomonadota</taxon>
        <taxon>Alphaproteobacteria</taxon>
        <taxon>Hyphomicrobiales</taxon>
        <taxon>Rhizobiaceae</taxon>
        <taxon>Rhizobium/Agrobacterium group</taxon>
        <taxon>Neorhizobium</taxon>
    </lineage>
</organism>
<comment type="caution">
    <text evidence="3">The sequence shown here is derived from an EMBL/GenBank/DDBJ whole genome shotgun (WGS) entry which is preliminary data.</text>
</comment>